<reference evidence="14 15" key="1">
    <citation type="journal article" date="2021" name="Sci. Rep.">
        <title>Chromosome anchoring in Senegalese sole (Solea senegalensis) reveals sex-associated markers and genome rearrangements in flatfish.</title>
        <authorList>
            <person name="Guerrero-Cozar I."/>
            <person name="Gomez-Garrido J."/>
            <person name="Berbel C."/>
            <person name="Martinez-Blanch J.F."/>
            <person name="Alioto T."/>
            <person name="Claros M.G."/>
            <person name="Gagnaire P.A."/>
            <person name="Manchado M."/>
        </authorList>
    </citation>
    <scope>NUCLEOTIDE SEQUENCE [LARGE SCALE GENOMIC DNA]</scope>
    <source>
        <strain evidence="14">Sse05_10M</strain>
    </source>
</reference>
<keyword evidence="5 12" id="KW-0472">Membrane</keyword>
<evidence type="ECO:0000313" key="14">
    <source>
        <dbReference type="EMBL" id="KAG7500509.1"/>
    </source>
</evidence>
<comment type="subcellular location">
    <subcellularLocation>
        <location evidence="1">Membrane</location>
        <topology evidence="1">Lipid-anchor</topology>
        <topology evidence="1">GPI-anchor</topology>
    </subcellularLocation>
</comment>
<evidence type="ECO:0000256" key="4">
    <source>
        <dbReference type="ARBA" id="ARBA00022729"/>
    </source>
</evidence>
<evidence type="ECO:0000256" key="1">
    <source>
        <dbReference type="ARBA" id="ARBA00004589"/>
    </source>
</evidence>
<dbReference type="Proteomes" id="UP000693946">
    <property type="component" value="Linkage Group LG20"/>
</dbReference>
<evidence type="ECO:0000256" key="12">
    <source>
        <dbReference type="SAM" id="Phobius"/>
    </source>
</evidence>
<dbReference type="AlphaFoldDB" id="A0AAV6R7M9"/>
<evidence type="ECO:0000256" key="7">
    <source>
        <dbReference type="ARBA" id="ARBA00023180"/>
    </source>
</evidence>
<keyword evidence="7" id="KW-0325">Glycoprotein</keyword>
<dbReference type="InterPro" id="IPR016054">
    <property type="entry name" value="LY6_UPA_recep-like"/>
</dbReference>
<comment type="caution">
    <text evidence="14">The sequence shown here is derived from an EMBL/GenBank/DDBJ whole genome shotgun (WGS) entry which is preliminary data.</text>
</comment>
<keyword evidence="4" id="KW-0732">Signal</keyword>
<gene>
    <name evidence="14" type="ORF">JOB18_020935</name>
</gene>
<dbReference type="SMART" id="SM00134">
    <property type="entry name" value="LU"/>
    <property type="match status" value="1"/>
</dbReference>
<evidence type="ECO:0000313" key="15">
    <source>
        <dbReference type="Proteomes" id="UP000693946"/>
    </source>
</evidence>
<keyword evidence="12" id="KW-1133">Transmembrane helix</keyword>
<keyword evidence="8" id="KW-0449">Lipoprotein</keyword>
<dbReference type="GO" id="GO:0098552">
    <property type="term" value="C:side of membrane"/>
    <property type="evidence" value="ECO:0007669"/>
    <property type="project" value="UniProtKB-KW"/>
</dbReference>
<name>A0AAV6R7M9_SOLSE</name>
<evidence type="ECO:0000256" key="5">
    <source>
        <dbReference type="ARBA" id="ARBA00023136"/>
    </source>
</evidence>
<keyword evidence="15" id="KW-1185">Reference proteome</keyword>
<organism evidence="14 15">
    <name type="scientific">Solea senegalensis</name>
    <name type="common">Senegalese sole</name>
    <dbReference type="NCBI Taxonomy" id="28829"/>
    <lineage>
        <taxon>Eukaryota</taxon>
        <taxon>Metazoa</taxon>
        <taxon>Chordata</taxon>
        <taxon>Craniata</taxon>
        <taxon>Vertebrata</taxon>
        <taxon>Euteleostomi</taxon>
        <taxon>Actinopterygii</taxon>
        <taxon>Neopterygii</taxon>
        <taxon>Teleostei</taxon>
        <taxon>Neoteleostei</taxon>
        <taxon>Acanthomorphata</taxon>
        <taxon>Carangaria</taxon>
        <taxon>Pleuronectiformes</taxon>
        <taxon>Pleuronectoidei</taxon>
        <taxon>Soleidae</taxon>
        <taxon>Solea</taxon>
    </lineage>
</organism>
<dbReference type="InterPro" id="IPR056949">
    <property type="entry name" value="CD59"/>
</dbReference>
<evidence type="ECO:0000256" key="10">
    <source>
        <dbReference type="ARBA" id="ARBA00031590"/>
    </source>
</evidence>
<dbReference type="CDD" id="cd23554">
    <property type="entry name" value="TFP_LU_ECD_CD59"/>
    <property type="match status" value="1"/>
</dbReference>
<sequence>MFKISFLLHSDARFELQQAVLTSFREPRLHKLKVIFSSSTDKTALSVAMRSFVVFFLGASFAMFGLGVSLQCYSCPGGSSSSCEVKHGCNQGEDTCLKLTSEEKTYTGCMRYADCDFMTLAVKYSLPDFTFDCCQSNLCNGQEKSFLDKVRDFFG</sequence>
<evidence type="ECO:0000256" key="9">
    <source>
        <dbReference type="ARBA" id="ARBA00029920"/>
    </source>
</evidence>
<keyword evidence="6" id="KW-1015">Disulfide bond</keyword>
<dbReference type="Pfam" id="PF25152">
    <property type="entry name" value="CD59"/>
    <property type="match status" value="1"/>
</dbReference>
<evidence type="ECO:0000256" key="11">
    <source>
        <dbReference type="ARBA" id="ARBA00031867"/>
    </source>
</evidence>
<keyword evidence="3" id="KW-0336">GPI-anchor</keyword>
<feature type="domain" description="UPAR/Ly6" evidence="13">
    <location>
        <begin position="70"/>
        <end position="147"/>
    </location>
</feature>
<evidence type="ECO:0000256" key="2">
    <source>
        <dbReference type="ARBA" id="ARBA00011481"/>
    </source>
</evidence>
<evidence type="ECO:0000256" key="6">
    <source>
        <dbReference type="ARBA" id="ARBA00023157"/>
    </source>
</evidence>
<proteinExistence type="predicted"/>
<evidence type="ECO:0000256" key="8">
    <source>
        <dbReference type="ARBA" id="ARBA00023288"/>
    </source>
</evidence>
<keyword evidence="12" id="KW-0812">Transmembrane</keyword>
<dbReference type="EMBL" id="JAGKHQ010000013">
    <property type="protein sequence ID" value="KAG7500509.1"/>
    <property type="molecule type" value="Genomic_DNA"/>
</dbReference>
<feature type="transmembrane region" description="Helical" evidence="12">
    <location>
        <begin position="52"/>
        <end position="70"/>
    </location>
</feature>
<evidence type="ECO:0000259" key="13">
    <source>
        <dbReference type="SMART" id="SM00134"/>
    </source>
</evidence>
<accession>A0AAV6R7M9</accession>
<evidence type="ECO:0000256" key="3">
    <source>
        <dbReference type="ARBA" id="ARBA00022622"/>
    </source>
</evidence>
<comment type="subunit">
    <text evidence="2">Interacts with T-cell surface antigen CD2.</text>
</comment>
<protein>
    <recommendedName>
        <fullName evidence="10">MAC-inhibitory protein</fullName>
    </recommendedName>
    <alternativeName>
        <fullName evidence="11">Membrane attack complex inhibition factor</fullName>
    </alternativeName>
    <alternativeName>
        <fullName evidence="9">Protectin</fullName>
    </alternativeName>
</protein>